<organism evidence="1 2">
    <name type="scientific">Vigna mungo</name>
    <name type="common">Black gram</name>
    <name type="synonym">Phaseolus mungo</name>
    <dbReference type="NCBI Taxonomy" id="3915"/>
    <lineage>
        <taxon>Eukaryota</taxon>
        <taxon>Viridiplantae</taxon>
        <taxon>Streptophyta</taxon>
        <taxon>Embryophyta</taxon>
        <taxon>Tracheophyta</taxon>
        <taxon>Spermatophyta</taxon>
        <taxon>Magnoliopsida</taxon>
        <taxon>eudicotyledons</taxon>
        <taxon>Gunneridae</taxon>
        <taxon>Pentapetalae</taxon>
        <taxon>rosids</taxon>
        <taxon>fabids</taxon>
        <taxon>Fabales</taxon>
        <taxon>Fabaceae</taxon>
        <taxon>Papilionoideae</taxon>
        <taxon>50 kb inversion clade</taxon>
        <taxon>NPAAA clade</taxon>
        <taxon>indigoferoid/millettioid clade</taxon>
        <taxon>Phaseoleae</taxon>
        <taxon>Vigna</taxon>
    </lineage>
</organism>
<dbReference type="AlphaFoldDB" id="A0AAQ3RZM2"/>
<dbReference type="Proteomes" id="UP001374535">
    <property type="component" value="Chromosome 5"/>
</dbReference>
<proteinExistence type="predicted"/>
<protein>
    <submittedName>
        <fullName evidence="1">Uncharacterized protein</fullName>
    </submittedName>
</protein>
<evidence type="ECO:0000313" key="2">
    <source>
        <dbReference type="Proteomes" id="UP001374535"/>
    </source>
</evidence>
<sequence length="109" mass="11862">RFGVFDEASSLAGCASTNQLDEEGCWAAATCSRPWLFGAAWRCAWLMHGDAWELQSWTSPSCCCCCSSLGHDEAFIDVESCATSFLWAGRCVQLQAFKKNLGVREVAGP</sequence>
<reference evidence="1 2" key="1">
    <citation type="journal article" date="2023" name="Life. Sci Alliance">
        <title>Evolutionary insights into 3D genome organization and epigenetic landscape of Vigna mungo.</title>
        <authorList>
            <person name="Junaid A."/>
            <person name="Singh B."/>
            <person name="Bhatia S."/>
        </authorList>
    </citation>
    <scope>NUCLEOTIDE SEQUENCE [LARGE SCALE GENOMIC DNA]</scope>
    <source>
        <strain evidence="1">Urdbean</strain>
    </source>
</reference>
<dbReference type="EMBL" id="CP144696">
    <property type="protein sequence ID" value="WVZ12212.1"/>
    <property type="molecule type" value="Genomic_DNA"/>
</dbReference>
<gene>
    <name evidence="1" type="ORF">V8G54_016742</name>
</gene>
<name>A0AAQ3RZM2_VIGMU</name>
<evidence type="ECO:0000313" key="1">
    <source>
        <dbReference type="EMBL" id="WVZ12212.1"/>
    </source>
</evidence>
<accession>A0AAQ3RZM2</accession>
<keyword evidence="2" id="KW-1185">Reference proteome</keyword>
<feature type="non-terminal residue" evidence="1">
    <location>
        <position position="1"/>
    </location>
</feature>